<dbReference type="eggNOG" id="COG1112">
    <property type="taxonomic scope" value="Bacteria"/>
</dbReference>
<dbReference type="Pfam" id="PF09848">
    <property type="entry name" value="SLFN-g3_helicase"/>
    <property type="match status" value="1"/>
</dbReference>
<dbReference type="Pfam" id="PF00293">
    <property type="entry name" value="NUDIX"/>
    <property type="match status" value="1"/>
</dbReference>
<dbReference type="Gene3D" id="3.40.50.300">
    <property type="entry name" value="P-loop containing nucleotide triphosphate hydrolases"/>
    <property type="match status" value="1"/>
</dbReference>
<evidence type="ECO:0000256" key="5">
    <source>
        <dbReference type="ARBA" id="ARBA00022723"/>
    </source>
</evidence>
<comment type="catalytic activity">
    <reaction evidence="10">
        <text>8-oxo-dGTP + H2O = 8-oxo-dGMP + diphosphate + H(+)</text>
        <dbReference type="Rhea" id="RHEA:31575"/>
        <dbReference type="ChEBI" id="CHEBI:15377"/>
        <dbReference type="ChEBI" id="CHEBI:15378"/>
        <dbReference type="ChEBI" id="CHEBI:33019"/>
        <dbReference type="ChEBI" id="CHEBI:63224"/>
        <dbReference type="ChEBI" id="CHEBI:77896"/>
        <dbReference type="EC" id="3.6.1.55"/>
    </reaction>
</comment>
<evidence type="ECO:0000256" key="6">
    <source>
        <dbReference type="ARBA" id="ARBA00022763"/>
    </source>
</evidence>
<dbReference type="PANTHER" id="PTHR47707:SF1">
    <property type="entry name" value="NUDIX HYDROLASE FAMILY PROTEIN"/>
    <property type="match status" value="1"/>
</dbReference>
<dbReference type="GO" id="GO:0006260">
    <property type="term" value="P:DNA replication"/>
    <property type="evidence" value="ECO:0007669"/>
    <property type="project" value="UniProtKB-KW"/>
</dbReference>
<dbReference type="InterPro" id="IPR000086">
    <property type="entry name" value="NUDIX_hydrolase_dom"/>
</dbReference>
<name>D2RK75_ACIFV</name>
<protein>
    <recommendedName>
        <fullName evidence="11">8-oxo-dGTP diphosphatase</fullName>
        <ecNumber evidence="11">3.6.1.55</ecNumber>
    </recommendedName>
</protein>
<dbReference type="InterPro" id="IPR027417">
    <property type="entry name" value="P-loop_NTPase"/>
</dbReference>
<dbReference type="EC" id="3.6.1.55" evidence="11"/>
<dbReference type="GO" id="GO:0006281">
    <property type="term" value="P:DNA repair"/>
    <property type="evidence" value="ECO:0007669"/>
    <property type="project" value="UniProtKB-KW"/>
</dbReference>
<dbReference type="PRINTS" id="PR00502">
    <property type="entry name" value="NUDIXFAMILY"/>
</dbReference>
<evidence type="ECO:0000256" key="3">
    <source>
        <dbReference type="ARBA" id="ARBA00022457"/>
    </source>
</evidence>
<evidence type="ECO:0000313" key="13">
    <source>
        <dbReference type="EMBL" id="ADB47477.1"/>
    </source>
</evidence>
<proteinExistence type="inferred from homology"/>
<dbReference type="GO" id="GO:0008413">
    <property type="term" value="F:8-oxo-7,8-dihydroguanosine triphosphate pyrophosphatase activity"/>
    <property type="evidence" value="ECO:0007669"/>
    <property type="project" value="TreeGrafter"/>
</dbReference>
<dbReference type="KEGG" id="afn:Acfer_1109"/>
<evidence type="ECO:0000256" key="1">
    <source>
        <dbReference type="ARBA" id="ARBA00001946"/>
    </source>
</evidence>
<evidence type="ECO:0000256" key="4">
    <source>
        <dbReference type="ARBA" id="ARBA00022705"/>
    </source>
</evidence>
<feature type="domain" description="Nudix hydrolase" evidence="12">
    <location>
        <begin position="4"/>
        <end position="130"/>
    </location>
</feature>
<dbReference type="PROSITE" id="PS51462">
    <property type="entry name" value="NUDIX"/>
    <property type="match status" value="1"/>
</dbReference>
<comment type="cofactor">
    <cofactor evidence="1">
        <name>Mg(2+)</name>
        <dbReference type="ChEBI" id="CHEBI:18420"/>
    </cofactor>
</comment>
<dbReference type="InterPro" id="IPR047127">
    <property type="entry name" value="MutT-like"/>
</dbReference>
<dbReference type="OrthoDB" id="9810648at2"/>
<dbReference type="PANTHER" id="PTHR47707">
    <property type="entry name" value="8-OXO-DGTP DIPHOSPHATASE"/>
    <property type="match status" value="1"/>
</dbReference>
<dbReference type="eggNOG" id="COG1051">
    <property type="taxonomic scope" value="Bacteria"/>
</dbReference>
<organism evidence="13 14">
    <name type="scientific">Acidaminococcus fermentans (strain ATCC 25085 / DSM 20731 / CCUG 9996 / CIP 106432 / VR4)</name>
    <dbReference type="NCBI Taxonomy" id="591001"/>
    <lineage>
        <taxon>Bacteria</taxon>
        <taxon>Bacillati</taxon>
        <taxon>Bacillota</taxon>
        <taxon>Negativicutes</taxon>
        <taxon>Acidaminococcales</taxon>
        <taxon>Acidaminococcaceae</taxon>
        <taxon>Acidaminococcus</taxon>
    </lineage>
</organism>
<dbReference type="Gene3D" id="3.90.79.10">
    <property type="entry name" value="Nucleoside Triphosphate Pyrophosphohydrolase"/>
    <property type="match status" value="1"/>
</dbReference>
<dbReference type="STRING" id="591001.Acfer_1109"/>
<dbReference type="HOGENOM" id="CLU_374148_0_0_9"/>
<evidence type="ECO:0000256" key="11">
    <source>
        <dbReference type="ARBA" id="ARBA00038905"/>
    </source>
</evidence>
<gene>
    <name evidence="13" type="ordered locus">Acfer_1109</name>
</gene>
<dbReference type="EMBL" id="CP001859">
    <property type="protein sequence ID" value="ADB47477.1"/>
    <property type="molecule type" value="Genomic_DNA"/>
</dbReference>
<evidence type="ECO:0000256" key="8">
    <source>
        <dbReference type="ARBA" id="ARBA00022842"/>
    </source>
</evidence>
<evidence type="ECO:0000256" key="9">
    <source>
        <dbReference type="ARBA" id="ARBA00023204"/>
    </source>
</evidence>
<sequence length="742" mass="84771">MALKTVRVVAALILNQDKVLATQRGYGEFKDGWEFPGGKIELGETPEQAIKREIREELATDIRVEQPLTTVEYDYPTFHLSMECFICKVEKGDLTLLEHEAKKWLSYDDLDDVDWLPADRIVVTAFRKYLVKDRAALVTTLKEFREEITQEGFVAACHDFVEKTCGCSVGEANDRSWYDCYEFLQKYLPIDAALDNFTLAFEYMMPDSQKRADVLLLSRDKVIILEFKEKRAILKDDVAQAAGYRQSISHYHYETEKNEMQVEAHLVYTHVDPEGNHHLVDVLHPGNFTSTLLNTLKDQVPMTEQEWYNWIASPFYPLKNIADATLQLFKEGDLPNIKTIREGDIKETLDSINAVIADPSIAKSIIFVSGVPGSGKTLVGLKTVYDHAHDLETLTPIYLSGNDPLVNILQHTLSTNGVDKEGGSYIQSMKDFKYLAHGVTVPLHHIIVFDEAQRAWDTDTKEPGENEATLLLRLGDRIAAKYGKVTILCLIGDGQAIHRHEETGMPLWVDALSNRSDWNAYVPDSYKQLFSSVPTLHVSPELMLTTSIRHDFINVSPWVEAILELNMDKARKAYQDMLAKGFLCWRAWDPKKLPGFVSYVQQNYPGDHTGIVVSSHLRHIPGMFGPQYRGSYVKATEAYQWYNEESYKLTRGASEFLIQGIELEFPIVSFIGDFYIQNGKWVVDPKATNPGLKDLRKVLENVYRVLLTRSRKGMLLYFPRESKEWKLEETYQWFAGMMGIEE</sequence>
<keyword evidence="3" id="KW-0515">Mutator protein</keyword>
<keyword evidence="9" id="KW-0234">DNA repair</keyword>
<keyword evidence="7 13" id="KW-0378">Hydrolase</keyword>
<dbReference type="InterPro" id="IPR018647">
    <property type="entry name" value="SLFN_3-like_DNA/RNA_helicase"/>
</dbReference>
<dbReference type="InterPro" id="IPR020476">
    <property type="entry name" value="Nudix_hydrolase"/>
</dbReference>
<keyword evidence="14" id="KW-1185">Reference proteome</keyword>
<evidence type="ECO:0000313" key="14">
    <source>
        <dbReference type="Proteomes" id="UP000001902"/>
    </source>
</evidence>
<keyword evidence="6" id="KW-0227">DNA damage</keyword>
<keyword evidence="8" id="KW-0460">Magnesium</keyword>
<keyword evidence="5" id="KW-0479">Metal-binding</keyword>
<dbReference type="Proteomes" id="UP000001902">
    <property type="component" value="Chromosome"/>
</dbReference>
<dbReference type="SUPFAM" id="SSF55811">
    <property type="entry name" value="Nudix"/>
    <property type="match status" value="1"/>
</dbReference>
<evidence type="ECO:0000256" key="10">
    <source>
        <dbReference type="ARBA" id="ARBA00035861"/>
    </source>
</evidence>
<dbReference type="InterPro" id="IPR015797">
    <property type="entry name" value="NUDIX_hydrolase-like_dom_sf"/>
</dbReference>
<dbReference type="GO" id="GO:0035539">
    <property type="term" value="F:8-oxo-7,8-dihydrodeoxyguanosine triphosphate pyrophosphatase activity"/>
    <property type="evidence" value="ECO:0007669"/>
    <property type="project" value="UniProtKB-EC"/>
</dbReference>
<reference evidence="13 14" key="1">
    <citation type="journal article" date="2010" name="Stand. Genomic Sci.">
        <title>Complete genome sequence of Acidaminococcus fermentans type strain (VR4).</title>
        <authorList>
            <person name="Chang Y.J."/>
            <person name="Pukall R."/>
            <person name="Saunders E."/>
            <person name="Lapidus A."/>
            <person name="Copeland A."/>
            <person name="Nolan M."/>
            <person name="Glavina Del Rio T."/>
            <person name="Lucas S."/>
            <person name="Chen F."/>
            <person name="Tice H."/>
            <person name="Cheng J.F."/>
            <person name="Han C."/>
            <person name="Detter J.C."/>
            <person name="Bruce D."/>
            <person name="Goodwin L."/>
            <person name="Pitluck S."/>
            <person name="Mikhailova N."/>
            <person name="Liolios K."/>
            <person name="Pati A."/>
            <person name="Ivanova N."/>
            <person name="Mavromatis K."/>
            <person name="Chen A."/>
            <person name="Palaniappan K."/>
            <person name="Land M."/>
            <person name="Hauser L."/>
            <person name="Jeffries C.D."/>
            <person name="Brettin T."/>
            <person name="Rohde M."/>
            <person name="Goker M."/>
            <person name="Bristow J."/>
            <person name="Eisen J.A."/>
            <person name="Markowitz V."/>
            <person name="Hugenholtz P."/>
            <person name="Kyrpides N.C."/>
            <person name="Klenk H.P."/>
        </authorList>
    </citation>
    <scope>NUCLEOTIDE SEQUENCE [LARGE SCALE GENOMIC DNA]</scope>
    <source>
        <strain evidence="14">ATCC 25085 / DSM 20731 / CCUG 9996 / CIP 106432 / VR4</strain>
    </source>
</reference>
<accession>D2RK75</accession>
<evidence type="ECO:0000256" key="7">
    <source>
        <dbReference type="ARBA" id="ARBA00022801"/>
    </source>
</evidence>
<dbReference type="GO" id="GO:0044715">
    <property type="term" value="F:8-oxo-dGDP phosphatase activity"/>
    <property type="evidence" value="ECO:0007669"/>
    <property type="project" value="TreeGrafter"/>
</dbReference>
<dbReference type="GO" id="GO:0046872">
    <property type="term" value="F:metal ion binding"/>
    <property type="evidence" value="ECO:0007669"/>
    <property type="project" value="UniProtKB-KW"/>
</dbReference>
<comment type="similarity">
    <text evidence="2">Belongs to the Nudix hydrolase family.</text>
</comment>
<dbReference type="GO" id="GO:0044716">
    <property type="term" value="F:8-oxo-GDP phosphatase activity"/>
    <property type="evidence" value="ECO:0007669"/>
    <property type="project" value="TreeGrafter"/>
</dbReference>
<dbReference type="CDD" id="cd03425">
    <property type="entry name" value="NUDIX_MutT_NudA_like"/>
    <property type="match status" value="1"/>
</dbReference>
<dbReference type="SUPFAM" id="SSF52540">
    <property type="entry name" value="P-loop containing nucleoside triphosphate hydrolases"/>
    <property type="match status" value="1"/>
</dbReference>
<keyword evidence="4" id="KW-0235">DNA replication</keyword>
<evidence type="ECO:0000259" key="12">
    <source>
        <dbReference type="PROSITE" id="PS51462"/>
    </source>
</evidence>
<evidence type="ECO:0000256" key="2">
    <source>
        <dbReference type="ARBA" id="ARBA00005582"/>
    </source>
</evidence>
<dbReference type="AlphaFoldDB" id="D2RK75"/>